<feature type="region of interest" description="Disordered" evidence="1">
    <location>
        <begin position="97"/>
        <end position="121"/>
    </location>
</feature>
<dbReference type="Proteomes" id="UP000708208">
    <property type="component" value="Unassembled WGS sequence"/>
</dbReference>
<organism evidence="2 3">
    <name type="scientific">Allacma fusca</name>
    <dbReference type="NCBI Taxonomy" id="39272"/>
    <lineage>
        <taxon>Eukaryota</taxon>
        <taxon>Metazoa</taxon>
        <taxon>Ecdysozoa</taxon>
        <taxon>Arthropoda</taxon>
        <taxon>Hexapoda</taxon>
        <taxon>Collembola</taxon>
        <taxon>Symphypleona</taxon>
        <taxon>Sminthuridae</taxon>
        <taxon>Allacma</taxon>
    </lineage>
</organism>
<dbReference type="EMBL" id="CAJVCH010015538">
    <property type="protein sequence ID" value="CAG7679488.1"/>
    <property type="molecule type" value="Genomic_DNA"/>
</dbReference>
<evidence type="ECO:0000313" key="2">
    <source>
        <dbReference type="EMBL" id="CAG7679488.1"/>
    </source>
</evidence>
<keyword evidence="3" id="KW-1185">Reference proteome</keyword>
<comment type="caution">
    <text evidence="2">The sequence shown here is derived from an EMBL/GenBank/DDBJ whole genome shotgun (WGS) entry which is preliminary data.</text>
</comment>
<name>A0A8J2J1P5_9HEXA</name>
<evidence type="ECO:0000313" key="3">
    <source>
        <dbReference type="Proteomes" id="UP000708208"/>
    </source>
</evidence>
<sequence length="121" mass="12209">MLFNFNSEFVGAFCLKCEGNLMNTILVPFAVRVVCKAFAGPVGRGPGQHEGGAWRHGGGDGPVALGSRVVRDAAGAETIGGGGGGLAGLERTGGRILRGREGGPFGEGGGRGIALDDTVQR</sequence>
<proteinExistence type="predicted"/>
<accession>A0A8J2J1P5</accession>
<reference evidence="2" key="1">
    <citation type="submission" date="2021-06" db="EMBL/GenBank/DDBJ databases">
        <authorList>
            <person name="Hodson N. C."/>
            <person name="Mongue J. A."/>
            <person name="Jaron S. K."/>
        </authorList>
    </citation>
    <scope>NUCLEOTIDE SEQUENCE</scope>
</reference>
<protein>
    <submittedName>
        <fullName evidence="2">Uncharacterized protein</fullName>
    </submittedName>
</protein>
<evidence type="ECO:0000256" key="1">
    <source>
        <dbReference type="SAM" id="MobiDB-lite"/>
    </source>
</evidence>
<gene>
    <name evidence="2" type="ORF">AFUS01_LOCUS2692</name>
</gene>
<dbReference type="AlphaFoldDB" id="A0A8J2J1P5"/>
<feature type="compositionally biased region" description="Gly residues" evidence="1">
    <location>
        <begin position="102"/>
        <end position="112"/>
    </location>
</feature>